<keyword evidence="18" id="KW-1185">Reference proteome</keyword>
<evidence type="ECO:0000256" key="14">
    <source>
        <dbReference type="PIRSR" id="PIRSR605511-1"/>
    </source>
</evidence>
<evidence type="ECO:0000313" key="18">
    <source>
        <dbReference type="Proteomes" id="UP000002358"/>
    </source>
</evidence>
<comment type="subcellular location">
    <subcellularLocation>
        <location evidence="5">Cytoplasm</location>
    </subcellularLocation>
</comment>
<dbReference type="EnsemblMetazoa" id="XM_003423771">
    <property type="protein sequence ID" value="XP_003423819"/>
    <property type="gene ID" value="LOC100113493"/>
</dbReference>
<evidence type="ECO:0000256" key="10">
    <source>
        <dbReference type="ARBA" id="ARBA00022723"/>
    </source>
</evidence>
<comment type="cofactor">
    <cofactor evidence="2">
        <name>Ca(2+)</name>
        <dbReference type="ChEBI" id="CHEBI:29108"/>
    </cofactor>
</comment>
<dbReference type="PANTHER" id="PTHR10907">
    <property type="entry name" value="REGUCALCIN"/>
    <property type="match status" value="1"/>
</dbReference>
<feature type="binding site" evidence="15">
    <location>
        <position position="128"/>
    </location>
    <ligand>
        <name>substrate</name>
    </ligand>
</feature>
<comment type="cofactor">
    <cofactor evidence="15">
        <name>Zn(2+)</name>
        <dbReference type="ChEBI" id="CHEBI:29105"/>
    </cofactor>
    <text evidence="15">Binds 1 divalent metal cation per subunit.</text>
</comment>
<evidence type="ECO:0000256" key="9">
    <source>
        <dbReference type="ARBA" id="ARBA00022490"/>
    </source>
</evidence>
<dbReference type="EnsemblMetazoa" id="XM_008212022">
    <property type="protein sequence ID" value="XP_008210244"/>
    <property type="gene ID" value="LOC100113493"/>
</dbReference>
<evidence type="ECO:0000256" key="5">
    <source>
        <dbReference type="ARBA" id="ARBA00004496"/>
    </source>
</evidence>
<comment type="cofactor">
    <cofactor evidence="4">
        <name>Mg(2+)</name>
        <dbReference type="ChEBI" id="CHEBI:18420"/>
    </cofactor>
</comment>
<evidence type="ECO:0000256" key="1">
    <source>
        <dbReference type="ARBA" id="ARBA00001589"/>
    </source>
</evidence>
<feature type="binding site" evidence="15">
    <location>
        <position position="16"/>
    </location>
    <ligand>
        <name>a divalent metal cation</name>
        <dbReference type="ChEBI" id="CHEBI:60240"/>
    </ligand>
</feature>
<dbReference type="Gene3D" id="2.120.10.30">
    <property type="entry name" value="TolB, C-terminal domain"/>
    <property type="match status" value="1"/>
</dbReference>
<dbReference type="InterPro" id="IPR011042">
    <property type="entry name" value="6-blade_b-propeller_TolB-like"/>
</dbReference>
<dbReference type="EC" id="3.1.1.17" evidence="7"/>
<dbReference type="GO" id="GO:0005737">
    <property type="term" value="C:cytoplasm"/>
    <property type="evidence" value="ECO:0007669"/>
    <property type="project" value="UniProtKB-SubCell"/>
</dbReference>
<dbReference type="EnsemblMetazoa" id="XM_031922412">
    <property type="protein sequence ID" value="XP_031778272"/>
    <property type="gene ID" value="LOC100113493"/>
</dbReference>
<dbReference type="FunFam" id="2.120.10.30:FF:000027">
    <property type="entry name" value="Regucalcin homologue"/>
    <property type="match status" value="1"/>
</dbReference>
<gene>
    <name evidence="17" type="primary">100113493</name>
</gene>
<feature type="binding site" evidence="15">
    <location>
        <position position="160"/>
    </location>
    <ligand>
        <name>a divalent metal cation</name>
        <dbReference type="ChEBI" id="CHEBI:60240"/>
    </ligand>
</feature>
<evidence type="ECO:0000256" key="13">
    <source>
        <dbReference type="ARBA" id="ARBA00032464"/>
    </source>
</evidence>
<dbReference type="GO" id="GO:0005509">
    <property type="term" value="F:calcium ion binding"/>
    <property type="evidence" value="ECO:0007669"/>
    <property type="project" value="InterPro"/>
</dbReference>
<dbReference type="KEGG" id="nvi:100113493"/>
<organism evidence="17 18">
    <name type="scientific">Nasonia vitripennis</name>
    <name type="common">Parasitic wasp</name>
    <dbReference type="NCBI Taxonomy" id="7425"/>
    <lineage>
        <taxon>Eukaryota</taxon>
        <taxon>Metazoa</taxon>
        <taxon>Ecdysozoa</taxon>
        <taxon>Arthropoda</taxon>
        <taxon>Hexapoda</taxon>
        <taxon>Insecta</taxon>
        <taxon>Pterygota</taxon>
        <taxon>Neoptera</taxon>
        <taxon>Endopterygota</taxon>
        <taxon>Hymenoptera</taxon>
        <taxon>Apocrita</taxon>
        <taxon>Proctotrupomorpha</taxon>
        <taxon>Chalcidoidea</taxon>
        <taxon>Pteromalidae</taxon>
        <taxon>Pteromalinae</taxon>
        <taxon>Nasonia</taxon>
    </lineage>
</organism>
<feature type="active site" description="Proton donor/acceptor" evidence="14">
    <location>
        <position position="212"/>
    </location>
</feature>
<dbReference type="EnsemblMetazoa" id="XM_001599884">
    <property type="protein sequence ID" value="XP_001599934"/>
    <property type="gene ID" value="LOC100113493"/>
</dbReference>
<dbReference type="EnsemblMetazoa" id="XM_032601463">
    <property type="protein sequence ID" value="XP_032457354"/>
    <property type="gene ID" value="LOC100113493"/>
</dbReference>
<evidence type="ECO:0000256" key="8">
    <source>
        <dbReference type="ARBA" id="ARBA00016808"/>
    </source>
</evidence>
<dbReference type="SUPFAM" id="SSF63829">
    <property type="entry name" value="Calcium-dependent phosphotriesterase"/>
    <property type="match status" value="1"/>
</dbReference>
<feature type="domain" description="SMP-30/Gluconolactonase/LRE-like region" evidence="16">
    <location>
        <begin position="14"/>
        <end position="272"/>
    </location>
</feature>
<evidence type="ECO:0000256" key="12">
    <source>
        <dbReference type="ARBA" id="ARBA00022837"/>
    </source>
</evidence>
<evidence type="ECO:0000313" key="17">
    <source>
        <dbReference type="EnsemblMetazoa" id="XP_032457356"/>
    </source>
</evidence>
<evidence type="ECO:0000256" key="6">
    <source>
        <dbReference type="ARBA" id="ARBA00008853"/>
    </source>
</evidence>
<dbReference type="EnsemblMetazoa" id="XM_032601459">
    <property type="protein sequence ID" value="XP_032457350"/>
    <property type="gene ID" value="LOC100113493"/>
</dbReference>
<name>A0A7M7R298_NASVI</name>
<dbReference type="PRINTS" id="PR01791">
    <property type="entry name" value="REGUCALCIN"/>
</dbReference>
<protein>
    <recommendedName>
        <fullName evidence="8">Regucalcin</fullName>
        <ecNumber evidence="7">3.1.1.17</ecNumber>
    </recommendedName>
    <alternativeName>
        <fullName evidence="13">Gluconolactonase</fullName>
    </alternativeName>
</protein>
<evidence type="ECO:0000256" key="15">
    <source>
        <dbReference type="PIRSR" id="PIRSR605511-2"/>
    </source>
</evidence>
<comment type="catalytic activity">
    <reaction evidence="1">
        <text>D-glucono-1,5-lactone + H2O = D-gluconate + H(+)</text>
        <dbReference type="Rhea" id="RHEA:10440"/>
        <dbReference type="ChEBI" id="CHEBI:15377"/>
        <dbReference type="ChEBI" id="CHEBI:15378"/>
        <dbReference type="ChEBI" id="CHEBI:16217"/>
        <dbReference type="ChEBI" id="CHEBI:18391"/>
        <dbReference type="EC" id="3.1.1.17"/>
    </reaction>
</comment>
<comment type="cofactor">
    <cofactor evidence="3">
        <name>Mn(2+)</name>
        <dbReference type="ChEBI" id="CHEBI:29035"/>
    </cofactor>
</comment>
<reference evidence="17" key="1">
    <citation type="submission" date="2021-01" db="UniProtKB">
        <authorList>
            <consortium name="EnsemblMetazoa"/>
        </authorList>
    </citation>
    <scope>IDENTIFICATION</scope>
</reference>
<proteinExistence type="inferred from homology"/>
<keyword evidence="12" id="KW-0106">Calcium</keyword>
<dbReference type="Pfam" id="PF08450">
    <property type="entry name" value="SGL"/>
    <property type="match status" value="1"/>
</dbReference>
<dbReference type="OrthoDB" id="423498at2759"/>
<dbReference type="SMR" id="A0A7M7R298"/>
<keyword evidence="15" id="KW-0862">Zinc</keyword>
<dbReference type="GO" id="GO:0030234">
    <property type="term" value="F:enzyme regulator activity"/>
    <property type="evidence" value="ECO:0007669"/>
    <property type="project" value="InterPro"/>
</dbReference>
<dbReference type="AlphaFoldDB" id="A0A7M7R298"/>
<dbReference type="EnsemblMetazoa" id="XM_032601461">
    <property type="protein sequence ID" value="XP_032457352"/>
    <property type="gene ID" value="LOC100113493"/>
</dbReference>
<evidence type="ECO:0000256" key="4">
    <source>
        <dbReference type="ARBA" id="ARBA00001946"/>
    </source>
</evidence>
<evidence type="ECO:0000256" key="11">
    <source>
        <dbReference type="ARBA" id="ARBA00022801"/>
    </source>
</evidence>
<evidence type="ECO:0000256" key="2">
    <source>
        <dbReference type="ARBA" id="ARBA00001913"/>
    </source>
</evidence>
<evidence type="ECO:0000259" key="16">
    <source>
        <dbReference type="Pfam" id="PF08450"/>
    </source>
</evidence>
<dbReference type="InterPro" id="IPR008367">
    <property type="entry name" value="Regucalcin"/>
</dbReference>
<dbReference type="FunCoup" id="A0A7M7R298">
    <property type="interactions" value="173"/>
</dbReference>
<dbReference type="GO" id="GO:0019853">
    <property type="term" value="P:L-ascorbic acid biosynthetic process"/>
    <property type="evidence" value="ECO:0007669"/>
    <property type="project" value="TreeGrafter"/>
</dbReference>
<dbReference type="PRINTS" id="PR01790">
    <property type="entry name" value="SMP30FAMILY"/>
</dbReference>
<sequence>MSVKVEKVAPAIELGEGPHWDVKTNKLYYVDINAQKILRLDPVTGNITSAYLKDGPVGVVIPVEGTTDKLVVGCGRDVVLVTWDGENDTTSPPVKKLLSLDTDRTDTRINDGKCDPAGRFWLGTMALEVNDAIEPDRGTFYAVDQDLNLRKIISPVSISNGLAWSLQNDVMYYIDSMSYQIWAYDYNHKDGAINNKRVIFDLKKNNINGLPDGMTIDADGNLWVALFNGGAVIQIDPKNGKLLRKVELPVDRITSVAFGDPQFDTLYVTTAHVGMTAEEKKSKPNSGSLYAIKGLGVKGCPPTNFKYSY</sequence>
<keyword evidence="11" id="KW-0378">Hydrolase</keyword>
<keyword evidence="10 15" id="KW-0479">Metal-binding</keyword>
<accession>A0A7M7R298</accession>
<evidence type="ECO:0000256" key="3">
    <source>
        <dbReference type="ARBA" id="ARBA00001936"/>
    </source>
</evidence>
<dbReference type="InterPro" id="IPR013658">
    <property type="entry name" value="SGL"/>
</dbReference>
<comment type="similarity">
    <text evidence="6">Belongs to the SMP-30/CGR1 family.</text>
</comment>
<dbReference type="InParanoid" id="A0A7M7R298"/>
<dbReference type="EnsemblMetazoa" id="XM_032601462">
    <property type="protein sequence ID" value="XP_032457353"/>
    <property type="gene ID" value="LOC100113493"/>
</dbReference>
<dbReference type="EnsemblMetazoa" id="XM_032601465">
    <property type="protein sequence ID" value="XP_032457356"/>
    <property type="gene ID" value="LOC100113493"/>
</dbReference>
<dbReference type="OMA" id="WAGTMRY"/>
<feature type="binding site" evidence="15">
    <location>
        <position position="212"/>
    </location>
    <ligand>
        <name>a divalent metal cation</name>
        <dbReference type="ChEBI" id="CHEBI:60240"/>
    </ligand>
</feature>
<keyword evidence="9" id="KW-0963">Cytoplasm</keyword>
<feature type="binding site" evidence="15">
    <location>
        <position position="108"/>
    </location>
    <ligand>
        <name>substrate</name>
    </ligand>
</feature>
<feature type="binding site" evidence="15">
    <location>
        <position position="110"/>
    </location>
    <ligand>
        <name>substrate</name>
    </ligand>
</feature>
<dbReference type="EnsemblMetazoa" id="XM_032601464">
    <property type="protein sequence ID" value="XP_032457355"/>
    <property type="gene ID" value="LOC100113493"/>
</dbReference>
<dbReference type="EnsemblMetazoa" id="XM_032601458">
    <property type="protein sequence ID" value="XP_032457349"/>
    <property type="gene ID" value="LOC100113493"/>
</dbReference>
<evidence type="ECO:0000256" key="7">
    <source>
        <dbReference type="ARBA" id="ARBA00013227"/>
    </source>
</evidence>
<dbReference type="EnsemblMetazoa" id="XM_032601460">
    <property type="protein sequence ID" value="XP_032457351"/>
    <property type="gene ID" value="LOC100113493"/>
</dbReference>
<dbReference type="PANTHER" id="PTHR10907:SF66">
    <property type="entry name" value="MIP34848P1-RELATED"/>
    <property type="match status" value="1"/>
</dbReference>
<dbReference type="Proteomes" id="UP000002358">
    <property type="component" value="Unassembled WGS sequence"/>
</dbReference>
<dbReference type="GO" id="GO:0004341">
    <property type="term" value="F:gluconolactonase activity"/>
    <property type="evidence" value="ECO:0007669"/>
    <property type="project" value="UniProtKB-EC"/>
</dbReference>
<dbReference type="InterPro" id="IPR005511">
    <property type="entry name" value="SMP-30"/>
</dbReference>